<dbReference type="Proteomes" id="UP000023152">
    <property type="component" value="Unassembled WGS sequence"/>
</dbReference>
<proteinExistence type="predicted"/>
<evidence type="ECO:0000313" key="1">
    <source>
        <dbReference type="EMBL" id="ETN98312.1"/>
    </source>
</evidence>
<sequence>MDKYTPMKCVELNLKDFNCKHCMLIYKTPSSWQMLLDHNVSQYTNTVYFFERKFAVDTTTMINYDHLHKVINCMEMGKIVMGQFYCQVATDSDYNEYLVAKTFKYSEDDLNDLMQKAFFNRFEKQWISYDMAISLDIAESICIRKIP</sequence>
<organism evidence="1 2">
    <name type="scientific">Reticulomyxa filosa</name>
    <dbReference type="NCBI Taxonomy" id="46433"/>
    <lineage>
        <taxon>Eukaryota</taxon>
        <taxon>Sar</taxon>
        <taxon>Rhizaria</taxon>
        <taxon>Retaria</taxon>
        <taxon>Foraminifera</taxon>
        <taxon>Monothalamids</taxon>
        <taxon>Reticulomyxidae</taxon>
        <taxon>Reticulomyxa</taxon>
    </lineage>
</organism>
<dbReference type="EMBL" id="ASPP01047033">
    <property type="protein sequence ID" value="ETN98312.1"/>
    <property type="molecule type" value="Genomic_DNA"/>
</dbReference>
<evidence type="ECO:0000313" key="2">
    <source>
        <dbReference type="Proteomes" id="UP000023152"/>
    </source>
</evidence>
<dbReference type="AlphaFoldDB" id="X6L8J6"/>
<keyword evidence="2" id="KW-1185">Reference proteome</keyword>
<accession>X6L8J6</accession>
<protein>
    <submittedName>
        <fullName evidence="1">Uncharacterized protein</fullName>
    </submittedName>
</protein>
<reference evidence="1 2" key="1">
    <citation type="journal article" date="2013" name="Curr. Biol.">
        <title>The Genome of the Foraminiferan Reticulomyxa filosa.</title>
        <authorList>
            <person name="Glockner G."/>
            <person name="Hulsmann N."/>
            <person name="Schleicher M."/>
            <person name="Noegel A.A."/>
            <person name="Eichinger L."/>
            <person name="Gallinger C."/>
            <person name="Pawlowski J."/>
            <person name="Sierra R."/>
            <person name="Euteneuer U."/>
            <person name="Pillet L."/>
            <person name="Moustafa A."/>
            <person name="Platzer M."/>
            <person name="Groth M."/>
            <person name="Szafranski K."/>
            <person name="Schliwa M."/>
        </authorList>
    </citation>
    <scope>NUCLEOTIDE SEQUENCE [LARGE SCALE GENOMIC DNA]</scope>
</reference>
<comment type="caution">
    <text evidence="1">The sequence shown here is derived from an EMBL/GenBank/DDBJ whole genome shotgun (WGS) entry which is preliminary data.</text>
</comment>
<name>X6L8J6_RETFI</name>
<feature type="non-terminal residue" evidence="1">
    <location>
        <position position="147"/>
    </location>
</feature>
<gene>
    <name evidence="1" type="ORF">RFI_39198</name>
</gene>